<dbReference type="PRINTS" id="PR00184">
    <property type="entry name" value="NEISSPPORIN"/>
</dbReference>
<evidence type="ECO:0000256" key="11">
    <source>
        <dbReference type="SAM" id="SignalP"/>
    </source>
</evidence>
<reference evidence="13 14" key="1">
    <citation type="submission" date="2019-09" db="EMBL/GenBank/DDBJ databases">
        <title>FDA dAtabase for Regulatory Grade micrObial Sequences (FDA-ARGOS): Supporting development and validation of Infectious Disease Dx tests.</title>
        <authorList>
            <person name="Sciortino C."/>
            <person name="Tallon L."/>
            <person name="Sadzewicz L."/>
            <person name="Vavikolanu K."/>
            <person name="Mehta A."/>
            <person name="Aluvathingal J."/>
            <person name="Nadendla S."/>
            <person name="Nandy P."/>
            <person name="Geyer C."/>
            <person name="Yan Y."/>
            <person name="Sichtig H."/>
        </authorList>
    </citation>
    <scope>NUCLEOTIDE SEQUENCE [LARGE SCALE GENOMIC DNA]</scope>
    <source>
        <strain evidence="13 14">FDAARGOS_664</strain>
    </source>
</reference>
<dbReference type="OrthoDB" id="8952625at2"/>
<dbReference type="GO" id="GO:0015288">
    <property type="term" value="F:porin activity"/>
    <property type="evidence" value="ECO:0007669"/>
    <property type="project" value="UniProtKB-KW"/>
</dbReference>
<keyword evidence="10" id="KW-0998">Cell outer membrane</keyword>
<dbReference type="RefSeq" id="WP_150371689.1">
    <property type="nucleotide sequence ID" value="NZ_CP044065.1"/>
</dbReference>
<evidence type="ECO:0000256" key="8">
    <source>
        <dbReference type="ARBA" id="ARBA00023114"/>
    </source>
</evidence>
<keyword evidence="3" id="KW-0813">Transport</keyword>
<keyword evidence="9" id="KW-0472">Membrane</keyword>
<dbReference type="GO" id="GO:0046930">
    <property type="term" value="C:pore complex"/>
    <property type="evidence" value="ECO:0007669"/>
    <property type="project" value="UniProtKB-KW"/>
</dbReference>
<evidence type="ECO:0000313" key="14">
    <source>
        <dbReference type="Proteomes" id="UP000322822"/>
    </source>
</evidence>
<evidence type="ECO:0000256" key="9">
    <source>
        <dbReference type="ARBA" id="ARBA00023136"/>
    </source>
</evidence>
<feature type="domain" description="Porin" evidence="12">
    <location>
        <begin position="12"/>
        <end position="321"/>
    </location>
</feature>
<dbReference type="PANTHER" id="PTHR34501:SF9">
    <property type="entry name" value="MAJOR OUTER MEMBRANE PROTEIN P.IA"/>
    <property type="match status" value="1"/>
</dbReference>
<sequence>MKFLPQAAVVGTVIAAAAGAHAQSTVTLYGVVDTGIEYMSHANARGQDNVYRVSSGNTAGSRWGLRGKEDLGSGMSAIFALESGFATDTGTSVQGGRLFGRQAWVGLNSAWGRITLGRQVNTLYDLFPAFEPTRYTTYGLLAQDAQFTNRVDNAVKIWRDIGPVAVTALYSTGYDSTIANGSEVPGNLRVGQEMSVGARYNGNALSMAAAYDQRRGTTVASAGSLERRYTTAVSYDFASAGVVAGYRYLQSDLTAPQYRANLYWLGGYYKFHPRLVLRGGAYWNDRRQSGNDTLSYVLALQYGLSRRTMAYANATYVNNRGTATTGAAVGTRVAAGANQTGVVIGIKHIF</sequence>
<dbReference type="SUPFAM" id="SSF56935">
    <property type="entry name" value="Porins"/>
    <property type="match status" value="1"/>
</dbReference>
<evidence type="ECO:0000256" key="10">
    <source>
        <dbReference type="ARBA" id="ARBA00023237"/>
    </source>
</evidence>
<comment type="subunit">
    <text evidence="2">Homotrimer.</text>
</comment>
<dbReference type="InterPro" id="IPR023614">
    <property type="entry name" value="Porin_dom_sf"/>
</dbReference>
<name>A0A5P2H241_9BURK</name>
<keyword evidence="5" id="KW-0812">Transmembrane</keyword>
<dbReference type="CDD" id="cd00342">
    <property type="entry name" value="gram_neg_porins"/>
    <property type="match status" value="1"/>
</dbReference>
<dbReference type="PANTHER" id="PTHR34501">
    <property type="entry name" value="PROTEIN YDDL-RELATED"/>
    <property type="match status" value="1"/>
</dbReference>
<evidence type="ECO:0000256" key="7">
    <source>
        <dbReference type="ARBA" id="ARBA00023065"/>
    </source>
</evidence>
<evidence type="ECO:0000259" key="12">
    <source>
        <dbReference type="Pfam" id="PF13609"/>
    </source>
</evidence>
<comment type="subcellular location">
    <subcellularLocation>
        <location evidence="1">Cell outer membrane</location>
        <topology evidence="1">Multi-pass membrane protein</topology>
    </subcellularLocation>
</comment>
<accession>A0A5P2H241</accession>
<evidence type="ECO:0000256" key="6">
    <source>
        <dbReference type="ARBA" id="ARBA00022729"/>
    </source>
</evidence>
<keyword evidence="6 11" id="KW-0732">Signal</keyword>
<evidence type="ECO:0000256" key="2">
    <source>
        <dbReference type="ARBA" id="ARBA00011233"/>
    </source>
</evidence>
<keyword evidence="8" id="KW-0626">Porin</keyword>
<dbReference type="AlphaFoldDB" id="A0A5P2H241"/>
<feature type="signal peptide" evidence="11">
    <location>
        <begin position="1"/>
        <end position="22"/>
    </location>
</feature>
<dbReference type="GO" id="GO:0006811">
    <property type="term" value="P:monoatomic ion transport"/>
    <property type="evidence" value="ECO:0007669"/>
    <property type="project" value="UniProtKB-KW"/>
</dbReference>
<dbReference type="EMBL" id="CP044065">
    <property type="protein sequence ID" value="QET01625.1"/>
    <property type="molecule type" value="Genomic_DNA"/>
</dbReference>
<keyword evidence="4" id="KW-1134">Transmembrane beta strand</keyword>
<feature type="chain" id="PRO_5024804054" evidence="11">
    <location>
        <begin position="23"/>
        <end position="350"/>
    </location>
</feature>
<dbReference type="Pfam" id="PF13609">
    <property type="entry name" value="Porin_4"/>
    <property type="match status" value="1"/>
</dbReference>
<dbReference type="GO" id="GO:0009279">
    <property type="term" value="C:cell outer membrane"/>
    <property type="evidence" value="ECO:0007669"/>
    <property type="project" value="UniProtKB-SubCell"/>
</dbReference>
<dbReference type="InterPro" id="IPR050298">
    <property type="entry name" value="Gram-neg_bact_OMP"/>
</dbReference>
<dbReference type="InterPro" id="IPR033900">
    <property type="entry name" value="Gram_neg_porin_domain"/>
</dbReference>
<dbReference type="InterPro" id="IPR002299">
    <property type="entry name" value="Porin_Neis"/>
</dbReference>
<evidence type="ECO:0000256" key="3">
    <source>
        <dbReference type="ARBA" id="ARBA00022448"/>
    </source>
</evidence>
<protein>
    <submittedName>
        <fullName evidence="13">Porin</fullName>
    </submittedName>
</protein>
<organism evidence="13 14">
    <name type="scientific">Cupriavidus pauculus</name>
    <dbReference type="NCBI Taxonomy" id="82633"/>
    <lineage>
        <taxon>Bacteria</taxon>
        <taxon>Pseudomonadati</taxon>
        <taxon>Pseudomonadota</taxon>
        <taxon>Betaproteobacteria</taxon>
        <taxon>Burkholderiales</taxon>
        <taxon>Burkholderiaceae</taxon>
        <taxon>Cupriavidus</taxon>
    </lineage>
</organism>
<evidence type="ECO:0000313" key="13">
    <source>
        <dbReference type="EMBL" id="QET01625.1"/>
    </source>
</evidence>
<dbReference type="Proteomes" id="UP000322822">
    <property type="component" value="Chromosome 1"/>
</dbReference>
<gene>
    <name evidence="13" type="ORF">FOB72_05935</name>
</gene>
<dbReference type="Gene3D" id="2.40.160.10">
    <property type="entry name" value="Porin"/>
    <property type="match status" value="1"/>
</dbReference>
<keyword evidence="7" id="KW-0406">Ion transport</keyword>
<evidence type="ECO:0000256" key="1">
    <source>
        <dbReference type="ARBA" id="ARBA00004571"/>
    </source>
</evidence>
<evidence type="ECO:0000256" key="5">
    <source>
        <dbReference type="ARBA" id="ARBA00022692"/>
    </source>
</evidence>
<proteinExistence type="predicted"/>
<evidence type="ECO:0000256" key="4">
    <source>
        <dbReference type="ARBA" id="ARBA00022452"/>
    </source>
</evidence>